<keyword evidence="12" id="KW-1185">Reference proteome</keyword>
<dbReference type="GO" id="GO:0006508">
    <property type="term" value="P:proteolysis"/>
    <property type="evidence" value="ECO:0007669"/>
    <property type="project" value="UniProtKB-KW"/>
</dbReference>
<evidence type="ECO:0000313" key="11">
    <source>
        <dbReference type="EMBL" id="KAJ7194004.1"/>
    </source>
</evidence>
<keyword evidence="4" id="KW-0833">Ubl conjugation pathway</keyword>
<dbReference type="InterPro" id="IPR046541">
    <property type="entry name" value="DUF6606"/>
</dbReference>
<dbReference type="InterPro" id="IPR022099">
    <property type="entry name" value="DUF3638"/>
</dbReference>
<reference evidence="11" key="1">
    <citation type="submission" date="2023-03" db="EMBL/GenBank/DDBJ databases">
        <title>Massive genome expansion in bonnet fungi (Mycena s.s.) driven by repeated elements and novel gene families across ecological guilds.</title>
        <authorList>
            <consortium name="Lawrence Berkeley National Laboratory"/>
            <person name="Harder C.B."/>
            <person name="Miyauchi S."/>
            <person name="Viragh M."/>
            <person name="Kuo A."/>
            <person name="Thoen E."/>
            <person name="Andreopoulos B."/>
            <person name="Lu D."/>
            <person name="Skrede I."/>
            <person name="Drula E."/>
            <person name="Henrissat B."/>
            <person name="Morin E."/>
            <person name="Kohler A."/>
            <person name="Barry K."/>
            <person name="LaButti K."/>
            <person name="Morin E."/>
            <person name="Salamov A."/>
            <person name="Lipzen A."/>
            <person name="Mereny Z."/>
            <person name="Hegedus B."/>
            <person name="Baldrian P."/>
            <person name="Stursova M."/>
            <person name="Weitz H."/>
            <person name="Taylor A."/>
            <person name="Grigoriev I.V."/>
            <person name="Nagy L.G."/>
            <person name="Martin F."/>
            <person name="Kauserud H."/>
        </authorList>
    </citation>
    <scope>NUCLEOTIDE SEQUENCE</scope>
    <source>
        <strain evidence="11">9144</strain>
    </source>
</reference>
<name>A0AAD6UX79_9AGAR</name>
<evidence type="ECO:0000256" key="5">
    <source>
        <dbReference type="ARBA" id="ARBA00022801"/>
    </source>
</evidence>
<evidence type="ECO:0000259" key="10">
    <source>
        <dbReference type="Pfam" id="PF20255"/>
    </source>
</evidence>
<keyword evidence="5" id="KW-0378">Hydrolase</keyword>
<dbReference type="InterPro" id="IPR027417">
    <property type="entry name" value="P-loop_NTPase"/>
</dbReference>
<evidence type="ECO:0000256" key="3">
    <source>
        <dbReference type="ARBA" id="ARBA00022670"/>
    </source>
</evidence>
<sequence>MLSKKDTPFNELNYLIDHLFLPIQLPQKEDNSPQADSALCTRVIREAISFRGTLVSPDERQRWNVVIRMLHHLERTQQSLDGLSELIGNMCIRDSIVIPIAAQNAAVILRKQREHTIVECFEVDPPNSEIMAAVGRVVCLYPHAAIGVSNTTFDDPAFRQELASFLSQMAVEILPDSEAFTRKAGTQVSEFRDSASGHYIVHLLPAILRGYTGSFAADVYRTRKRVRNEILWKSARAPWRRNPLWLVIRIAIQSTLRQDSGSTDTLYKSFMVYLMTQILRTAVENALSSELLFCMRAKIARRVAKLPIISPELHAIATDTSGAATALLERRWNTIRLEQGKSSYWVPAELDLERDTHLTLPKSKEYIRQRIAQDGIRTVADRFQPTESPRVCQTDEFRVLTSAILNNAFSRDKDVFVALADFEVSVQNNIDMWVSGHREESDCAVIATCIKEYNAAAQLRYADDPENQSMRLLVIFDLWVALDQLALFHHPQLRDYSPEVPLEILEPLLIRKSLPLERVVYIHRYLRTRHLGAIYGSVFTDSTGPKTFAARYFASSVQLQQLYQKICDYAQMDRNAKTTELRAAQQKYSSLLEQARARGQCDYQQDRWGYQKHVKKSCQKCRLETTARKMKITVHEWPLPSNADHAKNVVFELCLPTAFRIWRDITAVILGDICAVKPPRTAEIATRLDGYAGLRVFLPSNGLPRITYASSTKSFVVSHYNSQAVAVATTDSICKPNGLNYRLYDCSRSSGCWATASFSQCNISDVCTPVLPPSSPYSPSAHTLASTLHTPNSVLASQDRARASLTLHEHISFGSLRSGGRLQWPNIARELRMRILAFHHPDVHALIAQAASQIGPISQQDVAEWHIELTEHAFGLLLLDELERLLSDTRDNWSNTTTIQTIVFLLGRWLVSARDHQDLVVHGCRLLREARTVTYNWMRLLISRLQDLTDQEMVADSQNRICTVAAVCRATYEVDPIYFGSILSSNEDASILIECSIVIHDNSPPRDTDIGGPLRSLLMRDRRLSHSIEPFLKARIEQDRGGLDKAVRREWPGYSPDGPWVFATGANECWASTQTASVAGADPQIVDVNIRNGTLLVDGKPLGRLPTDIVSHDTYTRLFGKKILDIIPSRLPGMDFATRQAIFGAQIHFHLDRTNELVIQAQYDTSVYELIPHHKFFDDLPRFFVDRYTHWLLLGQSTSSTVEFRPCSTWWETGTENWQIQYCSWQMHLGTLYMMDVHSPTFKMCWDRVAALEESCYLTITVDRKPGGLFKVVLPRYKLSFFVNENNDLESLDLRGMLIDVNQSAGTLFGLSRQLVLRAKDSNATQSSHPSRRILIVPFGNLVPRISGHHVRVDVLLAGGEIRYFKYDINTDLGFLKATTLTAGFFKILLHACTSHPLIDPLTGRTGTEEALSELASSRSFSFQSLCDEDIALLKIIAAFSPERHFYPKHLEVMETVTWGDVWPLAQHHAFHLLVKTILQFAEDLGVFHPTTWSTAPVSAFILEERDEQLHYRFASELSKLYPAEFAHFSHSLVHDREYYPPVDVSVRSRTTESRVIAAINAADTAALVQTWPSYLNTVPDLRSQVESWDGVSGNADLPLALSYNKSFTQSGFLPSIWCSLYTQCVNERTSIKSSKLTFTLATIAYQLPEYRPILPTLLSFASVGSAFHAHPCPSYPDHVYDFTLGRSPLQDLDDLIDFVSASAVPFEQTIFANLSKEGGETPDQFQSRCIREYNTECDRQIALVVQHLLDQWPCEEPSISLHQSLLRAEGFREKVLRRFSHCFRNRNFHKHLGHVESLVLQHHSLSDSPMMGPYQLHSLAYHPTPAFRPATLHQLIQREPVALGSSTPTIPVLELQSVFVNATLPTAELERILCNLSVEENTQSSNAKLYQLYIDAIERSRKNLDSLGADRSFKPPAMRVLVKYHTKCRKAVEEIMGSILSILEPPTSLAQESGQTPRINVRALLSELLSFATLPPCWQEKLVALAQSFIRLQRSQRLLRFSIMKMEGDLSRELANCTFEEDEAFQKPEWLLIQIDSNFIVRPIQRAVANEMMTPSSKENTVLQLNMGEGKSSVIVPLITALLADGKTLARVVVLKSLSVQMFQMLRNTLSGLVNRRIFFFPFSRDVQVRQASHAQKIQSLFELCMRERGVWIAQPEHILSFKLMGLDLMLDAVADAGESVYSTLLRSQRWLNDNVRDVLDESDEILNVGYQLVYTSGRQAPLEDHPDRWTTIQGILGYVQEIAQDLAEAFPTGVELRHSNTEAAFHSSVRILTKEAGDTLVRYIGRKLLETDEFRLLQPEIREDVFCFITEPTPTISLVRLRGTCEHTALWTRILLHRGILAGGILVFALEKKRWRVEYGLDPRRTMLAVPYRAKDVPSLRTDFGHPDVAIVLTSLSYYYGGLTDKQVDLSFELLLALDNPALEYESWVRNVPEIPASLREVIGINMKDMDQRRNILTPLFCRNLVVVNFYLRQVVFPKEAKQFPYKLATSAWDLAERKKHFVTGFSGTNDGQYLLPTSIAQHDPLDQLSTTAKVLSYLLRPESREYCCTEGRSTKDFMEQLLVMQKPEIRVLLDVGAQMLDMQNPELAEYWLSIVPALKAVVYFNDSDQLMVMARDGSTELLVSSSFADQLEDCAVYLDDIHTRGTDVKLPLKTRAAITLGPGVTKDRLVQGSMRMRQLGQGQSVMFFAPPEVDRNIRVHCKLDNDSHISSQNIIQWVMLQTISSIDQFVPHWAKQGLSYKKRHAAWSRYIQDDSATSVEGLRSTWVEKEARTLQEMYDFGLSSTQRHRVFAIPDMANRLDQIGFSHIAEASNDEEQEREVAHEVERERQVERPPPATPLSHELHPDVRQLVKTGVVKRNSPAFVSPFSMFNALDKSGAWSSRVLATRDFTKTVKAVGYPKDYVRPVTWILSTSAGGGHLIIISPWEANELLPDIRDSPRVHLHQYAPRTMESMRSFEDLSFYTLPTSRPLPAGRWGVDEITQLNLFAGQLYLKNIDEYRRLCNMLGLYIDDEVSGDGSPVRYESDGFVARGNRRGAMSENCFFTESPLLAVKDLVGLRRKGLDYMSTHMGRILHSGLVREEDFK</sequence>
<dbReference type="PANTHER" id="PTHR13367:SF33">
    <property type="entry name" value="P-LOOP CONTAINING NUCLEOSIDE TRIPHOSPHATE HYDROLASE PROTEIN"/>
    <property type="match status" value="1"/>
</dbReference>
<evidence type="ECO:0000256" key="6">
    <source>
        <dbReference type="ARBA" id="ARBA00022807"/>
    </source>
</evidence>
<dbReference type="Pfam" id="PF12340">
    <property type="entry name" value="DUF3638"/>
    <property type="match status" value="1"/>
</dbReference>
<dbReference type="EC" id="3.4.19.12" evidence="2"/>
<keyword evidence="6" id="KW-0788">Thiol protease</keyword>
<dbReference type="Pfam" id="PF20255">
    <property type="entry name" value="DUF6606"/>
    <property type="match status" value="1"/>
</dbReference>
<keyword evidence="3" id="KW-0645">Protease</keyword>
<dbReference type="EMBL" id="JARJCW010000102">
    <property type="protein sequence ID" value="KAJ7194004.1"/>
    <property type="molecule type" value="Genomic_DNA"/>
</dbReference>
<evidence type="ECO:0000256" key="2">
    <source>
        <dbReference type="ARBA" id="ARBA00012759"/>
    </source>
</evidence>
<evidence type="ECO:0000256" key="7">
    <source>
        <dbReference type="SAM" id="MobiDB-lite"/>
    </source>
</evidence>
<evidence type="ECO:0000256" key="4">
    <source>
        <dbReference type="ARBA" id="ARBA00022786"/>
    </source>
</evidence>
<evidence type="ECO:0000259" key="8">
    <source>
        <dbReference type="Pfam" id="PF12340"/>
    </source>
</evidence>
<comment type="caution">
    <text evidence="11">The sequence shown here is derived from an EMBL/GenBank/DDBJ whole genome shotgun (WGS) entry which is preliminary data.</text>
</comment>
<feature type="domain" description="DUF6606" evidence="10">
    <location>
        <begin position="15"/>
        <end position="280"/>
    </location>
</feature>
<accession>A0AAD6UX79</accession>
<gene>
    <name evidence="11" type="ORF">GGX14DRAFT_586998</name>
</gene>
<dbReference type="PANTHER" id="PTHR13367">
    <property type="entry name" value="UBIQUITIN THIOESTERASE"/>
    <property type="match status" value="1"/>
</dbReference>
<evidence type="ECO:0000256" key="1">
    <source>
        <dbReference type="ARBA" id="ARBA00000707"/>
    </source>
</evidence>
<proteinExistence type="predicted"/>
<dbReference type="Pfam" id="PF12359">
    <property type="entry name" value="DUF3645"/>
    <property type="match status" value="1"/>
</dbReference>
<feature type="compositionally biased region" description="Basic and acidic residues" evidence="7">
    <location>
        <begin position="2822"/>
        <end position="2835"/>
    </location>
</feature>
<protein>
    <recommendedName>
        <fullName evidence="2">ubiquitinyl hydrolase 1</fullName>
        <ecNumber evidence="2">3.4.19.12</ecNumber>
    </recommendedName>
</protein>
<dbReference type="InterPro" id="IPR051346">
    <property type="entry name" value="OTU_Deubiquitinase"/>
</dbReference>
<dbReference type="SUPFAM" id="SSF52540">
    <property type="entry name" value="P-loop containing nucleoside triphosphate hydrolases"/>
    <property type="match status" value="1"/>
</dbReference>
<feature type="region of interest" description="Disordered" evidence="7">
    <location>
        <begin position="2814"/>
        <end position="2847"/>
    </location>
</feature>
<organism evidence="11 12">
    <name type="scientific">Mycena pura</name>
    <dbReference type="NCBI Taxonomy" id="153505"/>
    <lineage>
        <taxon>Eukaryota</taxon>
        <taxon>Fungi</taxon>
        <taxon>Dikarya</taxon>
        <taxon>Basidiomycota</taxon>
        <taxon>Agaricomycotina</taxon>
        <taxon>Agaricomycetes</taxon>
        <taxon>Agaricomycetidae</taxon>
        <taxon>Agaricales</taxon>
        <taxon>Marasmiineae</taxon>
        <taxon>Mycenaceae</taxon>
        <taxon>Mycena</taxon>
    </lineage>
</organism>
<evidence type="ECO:0000259" key="9">
    <source>
        <dbReference type="Pfam" id="PF12359"/>
    </source>
</evidence>
<dbReference type="Proteomes" id="UP001219525">
    <property type="component" value="Unassembled WGS sequence"/>
</dbReference>
<evidence type="ECO:0000313" key="12">
    <source>
        <dbReference type="Proteomes" id="UP001219525"/>
    </source>
</evidence>
<feature type="domain" description="DUF3645" evidence="9">
    <location>
        <begin position="2364"/>
        <end position="2396"/>
    </location>
</feature>
<feature type="domain" description="DUF3638" evidence="8">
    <location>
        <begin position="2024"/>
        <end position="2248"/>
    </location>
</feature>
<dbReference type="GO" id="GO:0004843">
    <property type="term" value="F:cysteine-type deubiquitinase activity"/>
    <property type="evidence" value="ECO:0007669"/>
    <property type="project" value="UniProtKB-EC"/>
</dbReference>
<dbReference type="InterPro" id="IPR022105">
    <property type="entry name" value="DUF3645"/>
</dbReference>
<comment type="catalytic activity">
    <reaction evidence="1">
        <text>Thiol-dependent hydrolysis of ester, thioester, amide, peptide and isopeptide bonds formed by the C-terminal Gly of ubiquitin (a 76-residue protein attached to proteins as an intracellular targeting signal).</text>
        <dbReference type="EC" id="3.4.19.12"/>
    </reaction>
</comment>